<sequence>MSHESLYPSVPEDTVTMVSPTTRSYSGDHLPHHPAQIRTRGEKWTPLGVKVDWPASIELNKSRVDPALLYRQITSNFSEPDAVFIETVKEVLERANEELLKEIPRYALAQAYADRVHTHGEDLEKAIVDCFVSLQLFPADTETQERTKRVRDLMLTMLKTLWEKNTQDARAYDGKASS</sequence>
<name>A0A8H7D9F2_9AGAR</name>
<gene>
    <name evidence="2" type="ORF">MSAN_00976200</name>
</gene>
<proteinExistence type="predicted"/>
<dbReference type="AlphaFoldDB" id="A0A8H7D9F2"/>
<evidence type="ECO:0000313" key="3">
    <source>
        <dbReference type="Proteomes" id="UP000623467"/>
    </source>
</evidence>
<protein>
    <submittedName>
        <fullName evidence="2">Uncharacterized protein</fullName>
    </submittedName>
</protein>
<evidence type="ECO:0000313" key="2">
    <source>
        <dbReference type="EMBL" id="KAF7367164.1"/>
    </source>
</evidence>
<reference evidence="2" key="1">
    <citation type="submission" date="2020-05" db="EMBL/GenBank/DDBJ databases">
        <title>Mycena genomes resolve the evolution of fungal bioluminescence.</title>
        <authorList>
            <person name="Tsai I.J."/>
        </authorList>
    </citation>
    <scope>NUCLEOTIDE SEQUENCE</scope>
    <source>
        <strain evidence="2">160909Yilan</strain>
    </source>
</reference>
<accession>A0A8H7D9F2</accession>
<feature type="region of interest" description="Disordered" evidence="1">
    <location>
        <begin position="1"/>
        <end position="34"/>
    </location>
</feature>
<dbReference type="OrthoDB" id="3083394at2759"/>
<evidence type="ECO:0000256" key="1">
    <source>
        <dbReference type="SAM" id="MobiDB-lite"/>
    </source>
</evidence>
<dbReference type="Proteomes" id="UP000623467">
    <property type="component" value="Unassembled WGS sequence"/>
</dbReference>
<comment type="caution">
    <text evidence="2">The sequence shown here is derived from an EMBL/GenBank/DDBJ whole genome shotgun (WGS) entry which is preliminary data.</text>
</comment>
<keyword evidence="3" id="KW-1185">Reference proteome</keyword>
<organism evidence="2 3">
    <name type="scientific">Mycena sanguinolenta</name>
    <dbReference type="NCBI Taxonomy" id="230812"/>
    <lineage>
        <taxon>Eukaryota</taxon>
        <taxon>Fungi</taxon>
        <taxon>Dikarya</taxon>
        <taxon>Basidiomycota</taxon>
        <taxon>Agaricomycotina</taxon>
        <taxon>Agaricomycetes</taxon>
        <taxon>Agaricomycetidae</taxon>
        <taxon>Agaricales</taxon>
        <taxon>Marasmiineae</taxon>
        <taxon>Mycenaceae</taxon>
        <taxon>Mycena</taxon>
    </lineage>
</organism>
<feature type="compositionally biased region" description="Polar residues" evidence="1">
    <location>
        <begin position="16"/>
        <end position="25"/>
    </location>
</feature>
<dbReference type="EMBL" id="JACAZH010000006">
    <property type="protein sequence ID" value="KAF7367164.1"/>
    <property type="molecule type" value="Genomic_DNA"/>
</dbReference>